<dbReference type="GO" id="GO:0003824">
    <property type="term" value="F:catalytic activity"/>
    <property type="evidence" value="ECO:0007669"/>
    <property type="project" value="InterPro"/>
</dbReference>
<accession>A0A2A2HBR6</accession>
<dbReference type="InterPro" id="IPR013785">
    <property type="entry name" value="Aldolase_TIM"/>
</dbReference>
<dbReference type="InterPro" id="IPR007197">
    <property type="entry name" value="rSAM"/>
</dbReference>
<keyword evidence="4" id="KW-0411">Iron-sulfur</keyword>
<evidence type="ECO:0000256" key="3">
    <source>
        <dbReference type="ARBA" id="ARBA00023004"/>
    </source>
</evidence>
<comment type="caution">
    <text evidence="6">The sequence shown here is derived from an EMBL/GenBank/DDBJ whole genome shotgun (WGS) entry which is preliminary data.</text>
</comment>
<dbReference type="Pfam" id="PF04055">
    <property type="entry name" value="Radical_SAM"/>
    <property type="match status" value="1"/>
</dbReference>
<proteinExistence type="predicted"/>
<dbReference type="Pfam" id="PF19864">
    <property type="entry name" value="Radical_SAM_N2"/>
    <property type="match status" value="1"/>
</dbReference>
<dbReference type="EMBL" id="LWMS01000010">
    <property type="protein sequence ID" value="PWL08612.1"/>
    <property type="molecule type" value="Genomic_DNA"/>
</dbReference>
<keyword evidence="1" id="KW-0949">S-adenosyl-L-methionine</keyword>
<dbReference type="GO" id="GO:0046872">
    <property type="term" value="F:metal ion binding"/>
    <property type="evidence" value="ECO:0007669"/>
    <property type="project" value="UniProtKB-KW"/>
</dbReference>
<dbReference type="SFLD" id="SFLDS00029">
    <property type="entry name" value="Radical_SAM"/>
    <property type="match status" value="1"/>
</dbReference>
<dbReference type="OrthoDB" id="2305at2157"/>
<dbReference type="SFLD" id="SFLDG01082">
    <property type="entry name" value="B12-binding_domain_containing"/>
    <property type="match status" value="1"/>
</dbReference>
<dbReference type="SUPFAM" id="SSF102114">
    <property type="entry name" value="Radical SAM enzymes"/>
    <property type="match status" value="1"/>
</dbReference>
<evidence type="ECO:0000313" key="6">
    <source>
        <dbReference type="EMBL" id="PAV06859.1"/>
    </source>
</evidence>
<keyword evidence="8" id="KW-1185">Reference proteome</keyword>
<reference evidence="6 8" key="2">
    <citation type="journal article" date="2017" name="BMC Genomics">
        <title>Genomic analysis of methanogenic archaea reveals a shift towards energy conservation.</title>
        <authorList>
            <person name="Gilmore S.P."/>
            <person name="Henske J.K."/>
            <person name="Sexton J.A."/>
            <person name="Solomon K.V."/>
            <person name="Seppala S."/>
            <person name="Yoo J.I."/>
            <person name="Huyett L.M."/>
            <person name="Pressman A."/>
            <person name="Cogan J.Z."/>
            <person name="Kivenson V."/>
            <person name="Peng X."/>
            <person name="Tan Y."/>
            <person name="Valentine D.L."/>
            <person name="O'Malley M.A."/>
        </authorList>
    </citation>
    <scope>NUCLEOTIDE SEQUENCE [LARGE SCALE GENOMIC DNA]</scope>
    <source>
        <strain evidence="6 8">1R-7</strain>
    </source>
</reference>
<dbReference type="InterPro" id="IPR058240">
    <property type="entry name" value="rSAM_sf"/>
</dbReference>
<dbReference type="PROSITE" id="PS51918">
    <property type="entry name" value="RADICAL_SAM"/>
    <property type="match status" value="1"/>
</dbReference>
<dbReference type="AlphaFoldDB" id="A0A2A2HBR6"/>
<dbReference type="PANTHER" id="PTHR42731:SF1">
    <property type="entry name" value="RADICAL SAM DOMAIN PROTEIN"/>
    <property type="match status" value="1"/>
</dbReference>
<keyword evidence="2" id="KW-0479">Metal-binding</keyword>
<dbReference type="Proteomes" id="UP000217528">
    <property type="component" value="Unassembled WGS sequence"/>
</dbReference>
<reference evidence="7 9" key="1">
    <citation type="submission" date="2016-04" db="EMBL/GenBank/DDBJ databases">
        <title>Genome sequence of Methanosphaera cuniculi DSM 4103.</title>
        <authorList>
            <person name="Poehlein A."/>
            <person name="Seedorf H."/>
            <person name="Daniel R."/>
        </authorList>
    </citation>
    <scope>NUCLEOTIDE SEQUENCE [LARGE SCALE GENOMIC DNA]</scope>
    <source>
        <strain evidence="7 9">DSM 4103</strain>
    </source>
</reference>
<evidence type="ECO:0000256" key="4">
    <source>
        <dbReference type="ARBA" id="ARBA00023014"/>
    </source>
</evidence>
<dbReference type="CDD" id="cd01335">
    <property type="entry name" value="Radical_SAM"/>
    <property type="match status" value="1"/>
</dbReference>
<sequence length="518" mass="59606">MIEEYNTVIKNPRKVITRVASCYPNVYRVAMSSLGYQIIYDFLNAREDIYCERVIYPQAKSIETRSDLADFDIVSFTLQFEEDYLNMIEMLKKSNIPLESKNRRPKDPLVIAGGPCATSNPLPISKFIDLFVIGDGEVVLDEIIDVRSDTNDPRADIFDFLDIPGVYKPGYPAKKQQIKSMKDAWRPIYQIVTKTDNPKFMPAFGDNTFMMEVSRGCSRGCRFCMSGCMYRPRREVDLDTLIDTALKTRHATGHNRVALLGEAVSDYSKIEDLCWNLSEEGFDIVTPSLRIESISDELLEILRSNGLKTITIAPETIYSQRLKLNKPITDSQIINTIDRAIDLKFKVKMYLLLGTPGESTDTVMELINYLRGILSRGVRYNTIKTSINPLIPKPHTPLQYMPFDYDDLYQKFKKYSPRLKFRYKNESLRRATIQYVLSNGGGELNNILKISDQLKFRDWYKLANNINQVKVDGITKFPWYEIDVGISDKYLQSEYEKMQNSEVTPWCEEEGCYNCGAC</sequence>
<dbReference type="EMBL" id="LMVN01000024">
    <property type="protein sequence ID" value="PAV06859.1"/>
    <property type="molecule type" value="Genomic_DNA"/>
</dbReference>
<evidence type="ECO:0000256" key="2">
    <source>
        <dbReference type="ARBA" id="ARBA00022723"/>
    </source>
</evidence>
<organism evidence="6 8">
    <name type="scientific">Methanosphaera cuniculi</name>
    <dbReference type="NCBI Taxonomy" id="1077256"/>
    <lineage>
        <taxon>Archaea</taxon>
        <taxon>Methanobacteriati</taxon>
        <taxon>Methanobacteriota</taxon>
        <taxon>Methanomada group</taxon>
        <taxon>Methanobacteria</taxon>
        <taxon>Methanobacteriales</taxon>
        <taxon>Methanobacteriaceae</taxon>
        <taxon>Methanosphaera</taxon>
    </lineage>
</organism>
<evidence type="ECO:0000313" key="7">
    <source>
        <dbReference type="EMBL" id="PWL08612.1"/>
    </source>
</evidence>
<protein>
    <submittedName>
        <fullName evidence="6">Radical SAM protein</fullName>
    </submittedName>
    <submittedName>
        <fullName evidence="7">Radical SAM superfamily protein</fullName>
    </submittedName>
</protein>
<evidence type="ECO:0000259" key="5">
    <source>
        <dbReference type="PROSITE" id="PS51918"/>
    </source>
</evidence>
<dbReference type="GO" id="GO:0051536">
    <property type="term" value="F:iron-sulfur cluster binding"/>
    <property type="evidence" value="ECO:0007669"/>
    <property type="project" value="UniProtKB-KW"/>
</dbReference>
<dbReference type="Gene3D" id="3.40.50.280">
    <property type="entry name" value="Cobalamin-binding domain"/>
    <property type="match status" value="1"/>
</dbReference>
<dbReference type="PANTHER" id="PTHR42731">
    <property type="entry name" value="SLL1084 PROTEIN"/>
    <property type="match status" value="1"/>
</dbReference>
<feature type="domain" description="Radical SAM core" evidence="5">
    <location>
        <begin position="203"/>
        <end position="443"/>
    </location>
</feature>
<dbReference type="InterPro" id="IPR045784">
    <property type="entry name" value="Radical_SAM_N2"/>
</dbReference>
<evidence type="ECO:0000313" key="9">
    <source>
        <dbReference type="Proteomes" id="UP000246004"/>
    </source>
</evidence>
<dbReference type="SMART" id="SM00729">
    <property type="entry name" value="Elp3"/>
    <property type="match status" value="1"/>
</dbReference>
<dbReference type="Proteomes" id="UP000246004">
    <property type="component" value="Unassembled WGS sequence"/>
</dbReference>
<name>A0A2A2HBR6_9EURY</name>
<evidence type="ECO:0000256" key="1">
    <source>
        <dbReference type="ARBA" id="ARBA00022691"/>
    </source>
</evidence>
<gene>
    <name evidence="6" type="ORF">ASJ82_06985</name>
    <name evidence="7" type="ORF">MSCUN_03240</name>
</gene>
<keyword evidence="3" id="KW-0408">Iron</keyword>
<dbReference type="Gene3D" id="3.20.20.70">
    <property type="entry name" value="Aldolase class I"/>
    <property type="match status" value="1"/>
</dbReference>
<evidence type="ECO:0000313" key="8">
    <source>
        <dbReference type="Proteomes" id="UP000217528"/>
    </source>
</evidence>
<dbReference type="InterPro" id="IPR006638">
    <property type="entry name" value="Elp3/MiaA/NifB-like_rSAM"/>
</dbReference>
<dbReference type="RefSeq" id="WP_095609033.1">
    <property type="nucleotide sequence ID" value="NZ_CAUHCB010000013.1"/>
</dbReference>